<dbReference type="Proteomes" id="UP000178911">
    <property type="component" value="Unassembled WGS sequence"/>
</dbReference>
<gene>
    <name evidence="1" type="ORF">A3A13_03505</name>
</gene>
<evidence type="ECO:0000313" key="1">
    <source>
        <dbReference type="EMBL" id="OGN23451.1"/>
    </source>
</evidence>
<dbReference type="AlphaFoldDB" id="A0A1F8GDT5"/>
<protein>
    <submittedName>
        <fullName evidence="1">Uncharacterized protein</fullName>
    </submittedName>
</protein>
<reference evidence="1 2" key="1">
    <citation type="journal article" date="2016" name="Nat. Commun.">
        <title>Thousands of microbial genomes shed light on interconnected biogeochemical processes in an aquifer system.</title>
        <authorList>
            <person name="Anantharaman K."/>
            <person name="Brown C.T."/>
            <person name="Hug L.A."/>
            <person name="Sharon I."/>
            <person name="Castelle C.J."/>
            <person name="Probst A.J."/>
            <person name="Thomas B.C."/>
            <person name="Singh A."/>
            <person name="Wilkins M.J."/>
            <person name="Karaoz U."/>
            <person name="Brodie E.L."/>
            <person name="Williams K.H."/>
            <person name="Hubbard S.S."/>
            <person name="Banfield J.F."/>
        </authorList>
    </citation>
    <scope>NUCLEOTIDE SEQUENCE [LARGE SCALE GENOMIC DNA]</scope>
</reference>
<dbReference type="EMBL" id="MGKJ01000019">
    <property type="protein sequence ID" value="OGN23451.1"/>
    <property type="molecule type" value="Genomic_DNA"/>
</dbReference>
<organism evidence="1 2">
    <name type="scientific">Candidatus Yanofskybacteria bacterium RIFCSPLOWO2_01_FULL_43_22</name>
    <dbReference type="NCBI Taxonomy" id="1802695"/>
    <lineage>
        <taxon>Bacteria</taxon>
        <taxon>Candidatus Yanofskyibacteriota</taxon>
    </lineage>
</organism>
<evidence type="ECO:0000313" key="2">
    <source>
        <dbReference type="Proteomes" id="UP000178911"/>
    </source>
</evidence>
<proteinExistence type="predicted"/>
<comment type="caution">
    <text evidence="1">The sequence shown here is derived from an EMBL/GenBank/DDBJ whole genome shotgun (WGS) entry which is preliminary data.</text>
</comment>
<sequence length="122" mass="14147">MSLNTRDGLDRQRLTRGEPLTIEEQNATLYVSSFWERRGMTNQKSYRVESWIGDIVKMPCGTFALVTDVDFDFGGNCKILTLSPFSSFLYRLFLSFMDRLNPGEEQIDRLVKVGHLNICKHY</sequence>
<name>A0A1F8GDT5_9BACT</name>
<accession>A0A1F8GDT5</accession>